<dbReference type="EC" id="3.6.4.13" evidence="1"/>
<evidence type="ECO:0000256" key="2">
    <source>
        <dbReference type="ARBA" id="ARBA00022664"/>
    </source>
</evidence>
<keyword evidence="4" id="KW-0547">Nucleotide-binding</keyword>
<dbReference type="Gene3D" id="1.10.10.2130">
    <property type="entry name" value="DEAH helicase family, winged-helix domain"/>
    <property type="match status" value="1"/>
</dbReference>
<sequence>MGEIIGMQAQHFMSLEEQTCPEILRSNLSGMVLQLVKLGIQVKDLARFDYADTPTPETLMRGIESLTFLKALDEDENLTPLGSMIEEFPLDPQLASLLVASLNPDAVKKFSQLLLCFLCPESREGRSLIHVPRLILLHYSLLNGRRMPKQICR</sequence>
<dbReference type="InterPro" id="IPR027417">
    <property type="entry name" value="P-loop_NTPase"/>
</dbReference>
<evidence type="ECO:0000313" key="7">
    <source>
        <dbReference type="EMBL" id="KDQ23030.1"/>
    </source>
</evidence>
<evidence type="ECO:0000256" key="3">
    <source>
        <dbReference type="ARBA" id="ARBA00022801"/>
    </source>
</evidence>
<dbReference type="GO" id="GO:0003723">
    <property type="term" value="F:RNA binding"/>
    <property type="evidence" value="ECO:0007669"/>
    <property type="project" value="TreeGrafter"/>
</dbReference>
<evidence type="ECO:0000256" key="4">
    <source>
        <dbReference type="ARBA" id="ARBA00022806"/>
    </source>
</evidence>
<dbReference type="HOGENOM" id="CLU_1714072_0_0_1"/>
<gene>
    <name evidence="7" type="ORF">PLEOSDRAFT_1108661</name>
</gene>
<dbReference type="EMBL" id="KL198013">
    <property type="protein sequence ID" value="KDQ23030.1"/>
    <property type="molecule type" value="Genomic_DNA"/>
</dbReference>
<organism evidence="7 8">
    <name type="scientific">Pleurotus ostreatus (strain PC15)</name>
    <name type="common">Oyster mushroom</name>
    <dbReference type="NCBI Taxonomy" id="1137138"/>
    <lineage>
        <taxon>Eukaryota</taxon>
        <taxon>Fungi</taxon>
        <taxon>Dikarya</taxon>
        <taxon>Basidiomycota</taxon>
        <taxon>Agaricomycotina</taxon>
        <taxon>Agaricomycetes</taxon>
        <taxon>Agaricomycetidae</taxon>
        <taxon>Agaricales</taxon>
        <taxon>Pleurotineae</taxon>
        <taxon>Pleurotaceae</taxon>
        <taxon>Pleurotus</taxon>
    </lineage>
</organism>
<dbReference type="GO" id="GO:0006397">
    <property type="term" value="P:mRNA processing"/>
    <property type="evidence" value="ECO:0007669"/>
    <property type="project" value="UniProtKB-KW"/>
</dbReference>
<accession>A0A067N7S8</accession>
<keyword evidence="4" id="KW-0067">ATP-binding</keyword>
<dbReference type="SUPFAM" id="SSF52540">
    <property type="entry name" value="P-loop containing nucleoside triphosphate hydrolases"/>
    <property type="match status" value="1"/>
</dbReference>
<keyword evidence="5" id="KW-0508">mRNA splicing</keyword>
<name>A0A067N7S8_PLEO1</name>
<evidence type="ECO:0000256" key="6">
    <source>
        <dbReference type="ARBA" id="ARBA00047984"/>
    </source>
</evidence>
<dbReference type="GO" id="GO:0008380">
    <property type="term" value="P:RNA splicing"/>
    <property type="evidence" value="ECO:0007669"/>
    <property type="project" value="UniProtKB-KW"/>
</dbReference>
<keyword evidence="3" id="KW-0378">Hydrolase</keyword>
<evidence type="ECO:0000256" key="5">
    <source>
        <dbReference type="ARBA" id="ARBA00023187"/>
    </source>
</evidence>
<evidence type="ECO:0000313" key="8">
    <source>
        <dbReference type="Proteomes" id="UP000027073"/>
    </source>
</evidence>
<dbReference type="InParanoid" id="A0A067N7S8"/>
<dbReference type="GO" id="GO:0016787">
    <property type="term" value="F:hydrolase activity"/>
    <property type="evidence" value="ECO:0007669"/>
    <property type="project" value="UniProtKB-KW"/>
</dbReference>
<dbReference type="GO" id="GO:0005681">
    <property type="term" value="C:spliceosomal complex"/>
    <property type="evidence" value="ECO:0007669"/>
    <property type="project" value="TreeGrafter"/>
</dbReference>
<comment type="catalytic activity">
    <reaction evidence="6">
        <text>ATP + H2O = ADP + phosphate + H(+)</text>
        <dbReference type="Rhea" id="RHEA:13065"/>
        <dbReference type="ChEBI" id="CHEBI:15377"/>
        <dbReference type="ChEBI" id="CHEBI:15378"/>
        <dbReference type="ChEBI" id="CHEBI:30616"/>
        <dbReference type="ChEBI" id="CHEBI:43474"/>
        <dbReference type="ChEBI" id="CHEBI:456216"/>
        <dbReference type="EC" id="3.6.4.13"/>
    </reaction>
</comment>
<dbReference type="PANTHER" id="PTHR18934:SF109">
    <property type="entry name" value="ATP-DEPENDENT RNA HELICASE DHX15 HOMOLOG"/>
    <property type="match status" value="1"/>
</dbReference>
<evidence type="ECO:0000256" key="1">
    <source>
        <dbReference type="ARBA" id="ARBA00012552"/>
    </source>
</evidence>
<dbReference type="InterPro" id="IPR042035">
    <property type="entry name" value="DEAH_win-hel_dom"/>
</dbReference>
<dbReference type="PANTHER" id="PTHR18934">
    <property type="entry name" value="ATP-DEPENDENT RNA HELICASE"/>
    <property type="match status" value="1"/>
</dbReference>
<reference evidence="8" key="1">
    <citation type="journal article" date="2014" name="Proc. Natl. Acad. Sci. U.S.A.">
        <title>Extensive sampling of basidiomycete genomes demonstrates inadequacy of the white-rot/brown-rot paradigm for wood decay fungi.</title>
        <authorList>
            <person name="Riley R."/>
            <person name="Salamov A.A."/>
            <person name="Brown D.W."/>
            <person name="Nagy L.G."/>
            <person name="Floudas D."/>
            <person name="Held B.W."/>
            <person name="Levasseur A."/>
            <person name="Lombard V."/>
            <person name="Morin E."/>
            <person name="Otillar R."/>
            <person name="Lindquist E.A."/>
            <person name="Sun H."/>
            <person name="LaButti K.M."/>
            <person name="Schmutz J."/>
            <person name="Jabbour D."/>
            <person name="Luo H."/>
            <person name="Baker S.E."/>
            <person name="Pisabarro A.G."/>
            <person name="Walton J.D."/>
            <person name="Blanchette R.A."/>
            <person name="Henrissat B."/>
            <person name="Martin F."/>
            <person name="Cullen D."/>
            <person name="Hibbett D.S."/>
            <person name="Grigoriev I.V."/>
        </authorList>
    </citation>
    <scope>NUCLEOTIDE SEQUENCE [LARGE SCALE GENOMIC DNA]</scope>
    <source>
        <strain evidence="8">PC15</strain>
    </source>
</reference>
<keyword evidence="2" id="KW-0507">mRNA processing</keyword>
<dbReference type="STRING" id="1137138.A0A067N7S8"/>
<dbReference type="AlphaFoldDB" id="A0A067N7S8"/>
<dbReference type="GO" id="GO:0003724">
    <property type="term" value="F:RNA helicase activity"/>
    <property type="evidence" value="ECO:0007669"/>
    <property type="project" value="UniProtKB-EC"/>
</dbReference>
<dbReference type="Proteomes" id="UP000027073">
    <property type="component" value="Unassembled WGS sequence"/>
</dbReference>
<dbReference type="VEuPathDB" id="FungiDB:PLEOSDRAFT_1108661"/>
<protein>
    <recommendedName>
        <fullName evidence="1">RNA helicase</fullName>
        <ecNumber evidence="1">3.6.4.13</ecNumber>
    </recommendedName>
</protein>
<proteinExistence type="predicted"/>
<keyword evidence="4" id="KW-0347">Helicase</keyword>